<keyword evidence="3" id="KW-1185">Reference proteome</keyword>
<dbReference type="PANTHER" id="PTHR42791">
    <property type="entry name" value="GNAT FAMILY ACETYLTRANSFERASE"/>
    <property type="match status" value="1"/>
</dbReference>
<dbReference type="PANTHER" id="PTHR42791:SF14">
    <property type="entry name" value="N-ACETYLTRANSFERASE DOMAIN-CONTAINING PROTEIN"/>
    <property type="match status" value="1"/>
</dbReference>
<dbReference type="CDD" id="cd04301">
    <property type="entry name" value="NAT_SF"/>
    <property type="match status" value="1"/>
</dbReference>
<organism evidence="2 3">
    <name type="scientific">Ramularia collo-cygni</name>
    <dbReference type="NCBI Taxonomy" id="112498"/>
    <lineage>
        <taxon>Eukaryota</taxon>
        <taxon>Fungi</taxon>
        <taxon>Dikarya</taxon>
        <taxon>Ascomycota</taxon>
        <taxon>Pezizomycotina</taxon>
        <taxon>Dothideomycetes</taxon>
        <taxon>Dothideomycetidae</taxon>
        <taxon>Mycosphaerellales</taxon>
        <taxon>Mycosphaerellaceae</taxon>
        <taxon>Ramularia</taxon>
    </lineage>
</organism>
<sequence length="216" mass="24167">MPIQVLPAEDADMTRVFEIASRAFAVTKDKVWPVLWPEGSDVEAGGARMTKTKNSDPNTTYIKAVDDETGEILGMAKWNIWTKENIALSDKAEGLMGEYSSAEDREFAKALIPRFVADRNEAKVRTSGNLVSLDILTVDPAHQRKKVGDALVRWGTQRADELGFEAVVESSPFGKGLYEKHGFVWVKDVVVEAPEFPERQKGWYAWLVRPKQNVAQ</sequence>
<dbReference type="OrthoDB" id="4738875at2759"/>
<dbReference type="SUPFAM" id="SSF55729">
    <property type="entry name" value="Acyl-CoA N-acyltransferases (Nat)"/>
    <property type="match status" value="1"/>
</dbReference>
<protein>
    <recommendedName>
        <fullName evidence="1">N-acetyltransferase domain-containing protein</fullName>
    </recommendedName>
</protein>
<dbReference type="EMBL" id="FJUY01000014">
    <property type="protein sequence ID" value="CZT22681.1"/>
    <property type="molecule type" value="Genomic_DNA"/>
</dbReference>
<evidence type="ECO:0000313" key="2">
    <source>
        <dbReference type="EMBL" id="CZT22681.1"/>
    </source>
</evidence>
<gene>
    <name evidence="2" type="ORF">RCC_08386</name>
</gene>
<dbReference type="RefSeq" id="XP_023629405.1">
    <property type="nucleotide sequence ID" value="XM_023773637.1"/>
</dbReference>
<dbReference type="PROSITE" id="PS51186">
    <property type="entry name" value="GNAT"/>
    <property type="match status" value="1"/>
</dbReference>
<evidence type="ECO:0000313" key="3">
    <source>
        <dbReference type="Proteomes" id="UP000225277"/>
    </source>
</evidence>
<proteinExistence type="predicted"/>
<dbReference type="Proteomes" id="UP000225277">
    <property type="component" value="Unassembled WGS sequence"/>
</dbReference>
<dbReference type="AlphaFoldDB" id="A0A2D3VF41"/>
<dbReference type="InterPro" id="IPR016181">
    <property type="entry name" value="Acyl_CoA_acyltransferase"/>
</dbReference>
<dbReference type="STRING" id="112498.A0A2D3VF41"/>
<evidence type="ECO:0000259" key="1">
    <source>
        <dbReference type="PROSITE" id="PS51186"/>
    </source>
</evidence>
<accession>A0A2D3VF41</accession>
<name>A0A2D3VF41_9PEZI</name>
<feature type="domain" description="N-acetyltransferase" evidence="1">
    <location>
        <begin position="70"/>
        <end position="215"/>
    </location>
</feature>
<dbReference type="Pfam" id="PF13673">
    <property type="entry name" value="Acetyltransf_10"/>
    <property type="match status" value="1"/>
</dbReference>
<dbReference type="GO" id="GO:0016747">
    <property type="term" value="F:acyltransferase activity, transferring groups other than amino-acyl groups"/>
    <property type="evidence" value="ECO:0007669"/>
    <property type="project" value="InterPro"/>
</dbReference>
<dbReference type="InterPro" id="IPR000182">
    <property type="entry name" value="GNAT_dom"/>
</dbReference>
<reference evidence="2 3" key="1">
    <citation type="submission" date="2016-03" db="EMBL/GenBank/DDBJ databases">
        <authorList>
            <person name="Ploux O."/>
        </authorList>
    </citation>
    <scope>NUCLEOTIDE SEQUENCE [LARGE SCALE GENOMIC DNA]</scope>
    <source>
        <strain evidence="2 3">URUG2</strain>
    </source>
</reference>
<dbReference type="Gene3D" id="3.40.630.30">
    <property type="match status" value="1"/>
</dbReference>
<dbReference type="GeneID" id="35603484"/>
<dbReference type="InterPro" id="IPR052523">
    <property type="entry name" value="Trichothecene_AcTrans"/>
</dbReference>